<evidence type="ECO:0000313" key="3">
    <source>
        <dbReference type="Proteomes" id="UP000186817"/>
    </source>
</evidence>
<dbReference type="SUPFAM" id="SSF56672">
    <property type="entry name" value="DNA/RNA polymerases"/>
    <property type="match status" value="1"/>
</dbReference>
<dbReference type="PANTHER" id="PTHR33050">
    <property type="entry name" value="REVERSE TRANSCRIPTASE DOMAIN-CONTAINING PROTEIN"/>
    <property type="match status" value="1"/>
</dbReference>
<protein>
    <submittedName>
        <fullName evidence="2">Uncharacterized protein</fullName>
    </submittedName>
</protein>
<gene>
    <name evidence="2" type="ORF">AK812_SmicGene12104</name>
</gene>
<evidence type="ECO:0000313" key="2">
    <source>
        <dbReference type="EMBL" id="OLQ04853.1"/>
    </source>
</evidence>
<accession>A0A1Q9EBS5</accession>
<dbReference type="InterPro" id="IPR043502">
    <property type="entry name" value="DNA/RNA_pol_sf"/>
</dbReference>
<proteinExistence type="predicted"/>
<evidence type="ECO:0000256" key="1">
    <source>
        <dbReference type="SAM" id="MobiDB-lite"/>
    </source>
</evidence>
<feature type="region of interest" description="Disordered" evidence="1">
    <location>
        <begin position="15"/>
        <end position="64"/>
    </location>
</feature>
<dbReference type="Proteomes" id="UP000186817">
    <property type="component" value="Unassembled WGS sequence"/>
</dbReference>
<comment type="caution">
    <text evidence="2">The sequence shown here is derived from an EMBL/GenBank/DDBJ whole genome shotgun (WGS) entry which is preliminary data.</text>
</comment>
<reference evidence="2 3" key="1">
    <citation type="submission" date="2016-02" db="EMBL/GenBank/DDBJ databases">
        <title>Genome analysis of coral dinoflagellate symbionts highlights evolutionary adaptations to a symbiotic lifestyle.</title>
        <authorList>
            <person name="Aranda M."/>
            <person name="Li Y."/>
            <person name="Liew Y.J."/>
            <person name="Baumgarten S."/>
            <person name="Simakov O."/>
            <person name="Wilson M."/>
            <person name="Piel J."/>
            <person name="Ashoor H."/>
            <person name="Bougouffa S."/>
            <person name="Bajic V.B."/>
            <person name="Ryu T."/>
            <person name="Ravasi T."/>
            <person name="Bayer T."/>
            <person name="Micklem G."/>
            <person name="Kim H."/>
            <person name="Bhak J."/>
            <person name="Lajeunesse T.C."/>
            <person name="Voolstra C.R."/>
        </authorList>
    </citation>
    <scope>NUCLEOTIDE SEQUENCE [LARGE SCALE GENOMIC DNA]</scope>
    <source>
        <strain evidence="2 3">CCMP2467</strain>
    </source>
</reference>
<name>A0A1Q9EBS5_SYMMI</name>
<dbReference type="EMBL" id="LSRX01000200">
    <property type="protein sequence ID" value="OLQ04853.1"/>
    <property type="molecule type" value="Genomic_DNA"/>
</dbReference>
<keyword evidence="3" id="KW-1185">Reference proteome</keyword>
<organism evidence="2 3">
    <name type="scientific">Symbiodinium microadriaticum</name>
    <name type="common">Dinoflagellate</name>
    <name type="synonym">Zooxanthella microadriatica</name>
    <dbReference type="NCBI Taxonomy" id="2951"/>
    <lineage>
        <taxon>Eukaryota</taxon>
        <taxon>Sar</taxon>
        <taxon>Alveolata</taxon>
        <taxon>Dinophyceae</taxon>
        <taxon>Suessiales</taxon>
        <taxon>Symbiodiniaceae</taxon>
        <taxon>Symbiodinium</taxon>
    </lineage>
</organism>
<dbReference type="PANTHER" id="PTHR33050:SF7">
    <property type="entry name" value="RIBONUCLEASE H"/>
    <property type="match status" value="1"/>
</dbReference>
<feature type="region of interest" description="Disordered" evidence="1">
    <location>
        <begin position="1429"/>
        <end position="1457"/>
    </location>
</feature>
<dbReference type="InterPro" id="IPR052055">
    <property type="entry name" value="Hepadnavirus_pol/RT"/>
</dbReference>
<sequence>MSETSAAMWEVAQMWGAHSHMNEDQSDDELQPTKFPKKAGKGAGKLEKRPREPQTAPPRGPKQAHLLTLARTMARHEMALQQLEADRSWVIFVDSGSLGIINQLMLTTATWKKQRSKNECSCSLRQALMGAMLMELEARMVKLETDTSAQTPLARAKILLQDPLRWQYTKWNSEKKTHEPTNGAPLAHTTALTALRELKSLILQEGTMHAFHAMGGMSEEKEGVTLFKLTLSMEAPAKVTIREILTQFTESSVLRLIGARLRPERCHSAAPQKESLAQVPEQLCTALKSTGIQSIPDFAFAYNEVAELSRFCDASTHAQLWQDLGIDEPEHSPAMARLRRAWHRCKALAQAAEAPASSSEISTAPQLPLNSWAEHAPPRLDATTIAQLTKDFQSNYPGEHLHGDAMPSVRLLSIVHKWFSPGGSIAWIPWQLRLSQKQSQEIIESKTTKTLRTEAQFLSTALYDETPELPVDHLRLSPAWLGRIQTVFRNAIALCKGAHLARLKAFDKKVLDLATHSPADASLRTVTTTELVAADRKLWQEIAALHSTGWSRDDALHEMTTVRADIGNLLQYRAKRPPPPQASAPQRRQRQGAAVVLKWAGGRCQPFRLNLLHSIALSIADKDAQLPLLLDQGVPTGAFEPLPSSGQWAQAPHSIDASTDLQGPHLEHCRGNWTAAEQSPELLAQLIQQEVEKGFVKRFEGTEEDAALQWPKGTAIGKLNVVIAEGRDPRLVLDSTVCGLNPAVHIPERVALPTASDVQRTFLAEDCYAQQTALSIDFKAAHKCNKVHPSEHGTLLFRQGTALYYYTVCHFGARFSAYWWQRTGGLILRCMHALLGRYPHKAWLYVDDLLCMLRAAQSEQGAALIVALLAALHAPISWKKAQFSTSVTWCGWVFITATETVELVSSKLRKLREQLQALQRKSKIPRKELEAVLGLRNWATSISKHLRPFMAPLYKDLHSGQGTLHSIAPAAWQAFYDCLGATAQLSRTPTGSWLPRNGRVLEVTSTFAKKANLCLNGSVTASRTNSPDLFEQRHCFIASAQQLQRPLRTQQLRKLRTIVLQDPSLSELGSALVSAAGALQDEDIVARSFRDAFMGKSTGTLIKRVSSLWGFCSFLNDWGVPPLDFRGELLYDFLNRICEANRGATAASSLLSAIRFLHGVIKIKGLPKEVSFSARCEGLARGKLGRKRPTKQSQVLTSDQVWALEKLVVESCPSVDSVIGGQMLFALYSCARWDDSLHLTNIELSQAGRISLVETSTSKHKTSHVAHDRSLLLPLLCLGRGLYSEPWANSWLASREHFGLGSTGPSLPTYCERKGSFGSLPMSATEATLWLRDLLCKSGSSVGSFANITSHGLKATLLSWISKLGGWTERDQKLMGHHFDRESRSVLIYCRDSYTPLAMQTRLLLDKILDGTFSPDRSRARRVRELLGEAEDEREQEACAPSDSGSDPDLDGIDPSTDFAPRAGVESVLVPEALVSVPREHLYVHNISGIMHASLDLRKLLCGRALNVFSKD</sequence>
<dbReference type="OrthoDB" id="6019648at2759"/>